<evidence type="ECO:0000313" key="2">
    <source>
        <dbReference type="EMBL" id="KYP50109.1"/>
    </source>
</evidence>
<dbReference type="OrthoDB" id="1729427at2759"/>
<dbReference type="AlphaFoldDB" id="A0A151S5P0"/>
<keyword evidence="3" id="KW-1185">Reference proteome</keyword>
<evidence type="ECO:0000313" key="3">
    <source>
        <dbReference type="Proteomes" id="UP000075243"/>
    </source>
</evidence>
<dbReference type="EMBL" id="KQ483461">
    <property type="protein sequence ID" value="KYP50109.1"/>
    <property type="molecule type" value="Genomic_DNA"/>
</dbReference>
<proteinExistence type="predicted"/>
<protein>
    <submittedName>
        <fullName evidence="2">Retrovirus-related Pol polyprotein from transposon TNT 1-94</fullName>
    </submittedName>
</protein>
<accession>A0A151S5P0</accession>
<feature type="compositionally biased region" description="Polar residues" evidence="1">
    <location>
        <begin position="237"/>
        <end position="250"/>
    </location>
</feature>
<dbReference type="PANTHER" id="PTHR47481">
    <property type="match status" value="1"/>
</dbReference>
<dbReference type="OMA" id="MQHENEL"/>
<organism evidence="2 3">
    <name type="scientific">Cajanus cajan</name>
    <name type="common">Pigeon pea</name>
    <name type="synonym">Cajanus indicus</name>
    <dbReference type="NCBI Taxonomy" id="3821"/>
    <lineage>
        <taxon>Eukaryota</taxon>
        <taxon>Viridiplantae</taxon>
        <taxon>Streptophyta</taxon>
        <taxon>Embryophyta</taxon>
        <taxon>Tracheophyta</taxon>
        <taxon>Spermatophyta</taxon>
        <taxon>Magnoliopsida</taxon>
        <taxon>eudicotyledons</taxon>
        <taxon>Gunneridae</taxon>
        <taxon>Pentapetalae</taxon>
        <taxon>rosids</taxon>
        <taxon>fabids</taxon>
        <taxon>Fabales</taxon>
        <taxon>Fabaceae</taxon>
        <taxon>Papilionoideae</taxon>
        <taxon>50 kb inversion clade</taxon>
        <taxon>NPAAA clade</taxon>
        <taxon>indigoferoid/millettioid clade</taxon>
        <taxon>Phaseoleae</taxon>
        <taxon>Cajanus</taxon>
    </lineage>
</organism>
<name>A0A151S5P0_CAJCA</name>
<dbReference type="PANTHER" id="PTHR47481:SF10">
    <property type="entry name" value="COPIA-LIKE POLYPROTEIN_RETROTRANSPOSON"/>
    <property type="match status" value="1"/>
</dbReference>
<evidence type="ECO:0000256" key="1">
    <source>
        <dbReference type="SAM" id="MobiDB-lite"/>
    </source>
</evidence>
<dbReference type="Pfam" id="PF14223">
    <property type="entry name" value="Retrotran_gag_2"/>
    <property type="match status" value="1"/>
</dbReference>
<sequence>MSDSKSSFHPALAVSNIRNHVPITLEMENMQYTTWAKLFKIHARSHKVIDHIIPPTKGKEKIPQIEEEKELWSTLEATVLQWIYATISHDLLHTILEPDTTAMEAWNRLRDIFQDNKHSRAVTLEYDFTHTDMIDFSNVFAYCQHLKSLSDQLKNFGFPVDNNRLVLQLVSGLTEPYNGVATLIRQSDPLPQFYQARSMLTLEEAGLAKKAAQNSSSAMIACDSDDSPDVSDYPSSNCNNGGKRSQNRNNNEGKIVATMVVVAAERAALVVGVRLEATIAAVVDSSKPISKL</sequence>
<feature type="region of interest" description="Disordered" evidence="1">
    <location>
        <begin position="220"/>
        <end position="250"/>
    </location>
</feature>
<reference evidence="2" key="1">
    <citation type="journal article" date="2012" name="Nat. Biotechnol.">
        <title>Draft genome sequence of pigeonpea (Cajanus cajan), an orphan legume crop of resource-poor farmers.</title>
        <authorList>
            <person name="Varshney R.K."/>
            <person name="Chen W."/>
            <person name="Li Y."/>
            <person name="Bharti A.K."/>
            <person name="Saxena R.K."/>
            <person name="Schlueter J.A."/>
            <person name="Donoghue M.T."/>
            <person name="Azam S."/>
            <person name="Fan G."/>
            <person name="Whaley A.M."/>
            <person name="Farmer A.D."/>
            <person name="Sheridan J."/>
            <person name="Iwata A."/>
            <person name="Tuteja R."/>
            <person name="Penmetsa R.V."/>
            <person name="Wu W."/>
            <person name="Upadhyaya H.D."/>
            <person name="Yang S.P."/>
            <person name="Shah T."/>
            <person name="Saxena K.B."/>
            <person name="Michael T."/>
            <person name="McCombie W.R."/>
            <person name="Yang B."/>
            <person name="Zhang G."/>
            <person name="Yang H."/>
            <person name="Wang J."/>
            <person name="Spillane C."/>
            <person name="Cook D.R."/>
            <person name="May G.D."/>
            <person name="Xu X."/>
            <person name="Jackson S.A."/>
        </authorList>
    </citation>
    <scope>NUCLEOTIDE SEQUENCE [LARGE SCALE GENOMIC DNA]</scope>
</reference>
<dbReference type="Proteomes" id="UP000075243">
    <property type="component" value="Unassembled WGS sequence"/>
</dbReference>
<gene>
    <name evidence="2" type="ORF">KK1_028092</name>
</gene>
<dbReference type="Gramene" id="C.cajan_27464.t">
    <property type="protein sequence ID" value="C.cajan_27464.t.cds1"/>
    <property type="gene ID" value="C.cajan_27464"/>
</dbReference>